<dbReference type="Pfam" id="PF09476">
    <property type="entry name" value="Pilus_CpaD"/>
    <property type="match status" value="1"/>
</dbReference>
<dbReference type="RefSeq" id="WP_152010905.1">
    <property type="nucleotide sequence ID" value="NZ_CP159480.1"/>
</dbReference>
<evidence type="ECO:0000313" key="1">
    <source>
        <dbReference type="EMBL" id="MCO6408960.1"/>
    </source>
</evidence>
<accession>A0ABT1CRY0</accession>
<comment type="caution">
    <text evidence="1">The sequence shown here is derived from an EMBL/GenBank/DDBJ whole genome shotgun (WGS) entry which is preliminary data.</text>
</comment>
<dbReference type="NCBIfam" id="TIGR02522">
    <property type="entry name" value="pilus_cpaD"/>
    <property type="match status" value="1"/>
</dbReference>
<dbReference type="InterPro" id="IPR019027">
    <property type="entry name" value="Pilus_biogenesis_CpaD-related"/>
</dbReference>
<organism evidence="1 2">
    <name type="scientific">Hoeflea alexandrii</name>
    <dbReference type="NCBI Taxonomy" id="288436"/>
    <lineage>
        <taxon>Bacteria</taxon>
        <taxon>Pseudomonadati</taxon>
        <taxon>Pseudomonadota</taxon>
        <taxon>Alphaproteobacteria</taxon>
        <taxon>Hyphomicrobiales</taxon>
        <taxon>Rhizobiaceae</taxon>
        <taxon>Hoeflea</taxon>
    </lineage>
</organism>
<proteinExistence type="predicted"/>
<name>A0ABT1CRY0_9HYPH</name>
<dbReference type="Proteomes" id="UP001320715">
    <property type="component" value="Unassembled WGS sequence"/>
</dbReference>
<dbReference type="InterPro" id="IPR013361">
    <property type="entry name" value="Pilus_CpaD"/>
</dbReference>
<dbReference type="PROSITE" id="PS51257">
    <property type="entry name" value="PROKAR_LIPOPROTEIN"/>
    <property type="match status" value="1"/>
</dbReference>
<sequence length="232" mass="24199">MSSKNTVPATPDLRTLRTAAAPLLVAVSLLSGCAGWPGHSVTVGAVPDDYRTNHPIIVAEQERTVDLPVASGDRQLTISMREIARGAAQNYRSSASGAVRIMVPVGSGNAGAASVLAPQVADILRKEGVPGDRIISSPYHVSSPEDAAPIRIAFMAMTASTGECGRWPDDLLANTSENKHYANFGCASQNNLAAQISNPGDLIAPRGMTPIDAERRSAVIEAYRTNGAIAGN</sequence>
<evidence type="ECO:0000313" key="2">
    <source>
        <dbReference type="Proteomes" id="UP001320715"/>
    </source>
</evidence>
<keyword evidence="2" id="KW-1185">Reference proteome</keyword>
<reference evidence="1 2" key="1">
    <citation type="submission" date="2020-01" db="EMBL/GenBank/DDBJ databases">
        <title>Genomes of bacteria type strains.</title>
        <authorList>
            <person name="Chen J."/>
            <person name="Zhu S."/>
            <person name="Yang J."/>
        </authorList>
    </citation>
    <scope>NUCLEOTIDE SEQUENCE [LARGE SCALE GENOMIC DNA]</scope>
    <source>
        <strain evidence="1 2">DSM 16655</strain>
    </source>
</reference>
<dbReference type="EMBL" id="JAAAML010000002">
    <property type="protein sequence ID" value="MCO6408960.1"/>
    <property type="molecule type" value="Genomic_DNA"/>
</dbReference>
<gene>
    <name evidence="1" type="ORF">GTW23_12295</name>
</gene>
<protein>
    <submittedName>
        <fullName evidence="1">Pilus assembly protein CpaD</fullName>
    </submittedName>
</protein>